<dbReference type="InterPro" id="IPR042095">
    <property type="entry name" value="SUMF_sf"/>
</dbReference>
<evidence type="ECO:0000256" key="2">
    <source>
        <dbReference type="ARBA" id="ARBA00005310"/>
    </source>
</evidence>
<name>A0A8C6TMX3_9GOBI</name>
<feature type="chain" id="PRO_5034763227" evidence="3">
    <location>
        <begin position="28"/>
        <end position="205"/>
    </location>
</feature>
<feature type="signal peptide" evidence="3">
    <location>
        <begin position="1"/>
        <end position="27"/>
    </location>
</feature>
<protein>
    <submittedName>
        <fullName evidence="5">Sulfatase modifying factor 2</fullName>
    </submittedName>
</protein>
<keyword evidence="3" id="KW-0732">Signal</keyword>
<dbReference type="Proteomes" id="UP000694523">
    <property type="component" value="Unplaced"/>
</dbReference>
<dbReference type="AlphaFoldDB" id="A0A8C6TMX3"/>
<sequence>TTVPSSTFNSILSTVFASSIFSNVAAAEDEMIEVPGGTWLMGTSAADGRDGESPVRQVKVESFQMDKYPVTNEDFREFVRATKYSLILLFVFPSAPWWLPTWRAFWRQGSFPENDTAEDGFHGVSPVSAFPAQNSYGLYDMLGNTWEWTSTPFRGSQKMFVLRGASFIDTVDGSANHKAGITTRMGNTPDSASDNLSFRCAASTL</sequence>
<reference evidence="5" key="2">
    <citation type="submission" date="2025-09" db="UniProtKB">
        <authorList>
            <consortium name="Ensembl"/>
        </authorList>
    </citation>
    <scope>IDENTIFICATION</scope>
</reference>
<proteinExistence type="inferred from homology"/>
<evidence type="ECO:0000256" key="1">
    <source>
        <dbReference type="ARBA" id="ARBA00004319"/>
    </source>
</evidence>
<comment type="similarity">
    <text evidence="2">Belongs to the sulfatase-modifying factor family.</text>
</comment>
<dbReference type="SUPFAM" id="SSF56436">
    <property type="entry name" value="C-type lectin-like"/>
    <property type="match status" value="1"/>
</dbReference>
<comment type="subcellular location">
    <subcellularLocation>
        <location evidence="1">Endoplasmic reticulum lumen</location>
    </subcellularLocation>
</comment>
<dbReference type="PANTHER" id="PTHR23150">
    <property type="entry name" value="SULFATASE MODIFYING FACTOR 1, 2"/>
    <property type="match status" value="1"/>
</dbReference>
<dbReference type="InterPro" id="IPR005532">
    <property type="entry name" value="SUMF_dom"/>
</dbReference>
<dbReference type="PANTHER" id="PTHR23150:SF33">
    <property type="entry name" value="INACTIVE C-ALPHA-FORMYLGLYCINE-GENERATING ENZYME 2"/>
    <property type="match status" value="1"/>
</dbReference>
<dbReference type="GO" id="GO:0005788">
    <property type="term" value="C:endoplasmic reticulum lumen"/>
    <property type="evidence" value="ECO:0007669"/>
    <property type="project" value="UniProtKB-SubCell"/>
</dbReference>
<keyword evidence="6" id="KW-1185">Reference proteome</keyword>
<dbReference type="InterPro" id="IPR016187">
    <property type="entry name" value="CTDL_fold"/>
</dbReference>
<evidence type="ECO:0000313" key="5">
    <source>
        <dbReference type="Ensembl" id="ENSNMLP00000022509.1"/>
    </source>
</evidence>
<dbReference type="InterPro" id="IPR051043">
    <property type="entry name" value="Sulfatase_Mod_Factor_Kinase"/>
</dbReference>
<accession>A0A8C6TMX3</accession>
<dbReference type="Gene3D" id="3.90.1580.10">
    <property type="entry name" value="paralog of FGE (formylglycine-generating enzyme)"/>
    <property type="match status" value="2"/>
</dbReference>
<evidence type="ECO:0000256" key="3">
    <source>
        <dbReference type="SAM" id="SignalP"/>
    </source>
</evidence>
<evidence type="ECO:0000313" key="6">
    <source>
        <dbReference type="Proteomes" id="UP000694523"/>
    </source>
</evidence>
<dbReference type="Pfam" id="PF03781">
    <property type="entry name" value="FGE-sulfatase"/>
    <property type="match status" value="1"/>
</dbReference>
<organism evidence="5 6">
    <name type="scientific">Neogobius melanostomus</name>
    <name type="common">round goby</name>
    <dbReference type="NCBI Taxonomy" id="47308"/>
    <lineage>
        <taxon>Eukaryota</taxon>
        <taxon>Metazoa</taxon>
        <taxon>Chordata</taxon>
        <taxon>Craniata</taxon>
        <taxon>Vertebrata</taxon>
        <taxon>Euteleostomi</taxon>
        <taxon>Actinopterygii</taxon>
        <taxon>Neopterygii</taxon>
        <taxon>Teleostei</taxon>
        <taxon>Neoteleostei</taxon>
        <taxon>Acanthomorphata</taxon>
        <taxon>Gobiaria</taxon>
        <taxon>Gobiiformes</taxon>
        <taxon>Gobioidei</taxon>
        <taxon>Gobiidae</taxon>
        <taxon>Benthophilinae</taxon>
        <taxon>Neogobiini</taxon>
        <taxon>Neogobius</taxon>
    </lineage>
</organism>
<evidence type="ECO:0000259" key="4">
    <source>
        <dbReference type="Pfam" id="PF03781"/>
    </source>
</evidence>
<feature type="domain" description="Sulfatase-modifying factor enzyme-like" evidence="4">
    <location>
        <begin position="108"/>
        <end position="201"/>
    </location>
</feature>
<reference evidence="5" key="1">
    <citation type="submission" date="2025-08" db="UniProtKB">
        <authorList>
            <consortium name="Ensembl"/>
        </authorList>
    </citation>
    <scope>IDENTIFICATION</scope>
</reference>
<dbReference type="Ensembl" id="ENSNMLT00000025196.1">
    <property type="protein sequence ID" value="ENSNMLP00000022509.1"/>
    <property type="gene ID" value="ENSNMLG00000014392.1"/>
</dbReference>